<accession>A0A804QA40</accession>
<evidence type="ECO:0000313" key="3">
    <source>
        <dbReference type="Proteomes" id="UP000007305"/>
    </source>
</evidence>
<dbReference type="SUPFAM" id="SSF111331">
    <property type="entry name" value="NAD kinase/diacylglycerol kinase-like"/>
    <property type="match status" value="1"/>
</dbReference>
<feature type="compositionally biased region" description="Polar residues" evidence="1">
    <location>
        <begin position="113"/>
        <end position="133"/>
    </location>
</feature>
<dbReference type="InterPro" id="IPR050187">
    <property type="entry name" value="Lipid_Phosphate_FormReg"/>
</dbReference>
<dbReference type="InterPro" id="IPR016064">
    <property type="entry name" value="NAD/diacylglycerol_kinase_sf"/>
</dbReference>
<reference evidence="3" key="1">
    <citation type="submission" date="2015-12" db="EMBL/GenBank/DDBJ databases">
        <title>Update maize B73 reference genome by single molecule sequencing technologies.</title>
        <authorList>
            <consortium name="Maize Genome Sequencing Project"/>
            <person name="Ware D."/>
        </authorList>
    </citation>
    <scope>NUCLEOTIDE SEQUENCE [LARGE SCALE GENOMIC DNA]</scope>
    <source>
        <strain evidence="3">cv. B73</strain>
    </source>
</reference>
<dbReference type="Gene3D" id="2.60.200.40">
    <property type="match status" value="1"/>
</dbReference>
<feature type="region of interest" description="Disordered" evidence="1">
    <location>
        <begin position="29"/>
        <end position="62"/>
    </location>
</feature>
<name>A0A804QA40_MAIZE</name>
<dbReference type="PANTHER" id="PTHR12358:SF88">
    <property type="entry name" value="DAGKC DOMAIN-CONTAINING PROTEIN"/>
    <property type="match status" value="1"/>
</dbReference>
<dbReference type="PANTHER" id="PTHR12358">
    <property type="entry name" value="SPHINGOSINE KINASE"/>
    <property type="match status" value="1"/>
</dbReference>
<protein>
    <submittedName>
        <fullName evidence="2">Uncharacterized protein</fullName>
    </submittedName>
</protein>
<evidence type="ECO:0000256" key="1">
    <source>
        <dbReference type="SAM" id="MobiDB-lite"/>
    </source>
</evidence>
<dbReference type="Proteomes" id="UP000007305">
    <property type="component" value="Chromosome 7"/>
</dbReference>
<sequence>MMRSPSRFSPSRFSPQSSLPLLRLNLRGNRLSGPTVPPPFSHEAEQGRAAQIETPSRPSGALHLHLGHPPARVEDELLPCLCQLCAPSFAACLPRPQGGCVGVASDKAKAPSTGASPSSPCRASTGAPSASEGTGNGMARSLLHAAGEPFSISNAVFAIIRGHKRALDVTSVVQGKARFFSVLMLTWGLVADVDIESEKYRWMGSARLDFIATIQDADRTNLQKNGSPVSGRKNRVKLAMDRAPLKERLQKGNMQVKDSDGNHEISPAEKHKGNLIKRIQEPLRFATAFSEEFIINVEGENLSPQGAP</sequence>
<evidence type="ECO:0000313" key="2">
    <source>
        <dbReference type="EnsemblPlants" id="Zm00001eb309690_P001"/>
    </source>
</evidence>
<feature type="region of interest" description="Disordered" evidence="1">
    <location>
        <begin position="105"/>
        <end position="135"/>
    </location>
</feature>
<keyword evidence="3" id="KW-1185">Reference proteome</keyword>
<dbReference type="EnsemblPlants" id="Zm00001eb309690_T001">
    <property type="protein sequence ID" value="Zm00001eb309690_P001"/>
    <property type="gene ID" value="Zm00001eb309690"/>
</dbReference>
<dbReference type="Gramene" id="Zm00001eb309690_T001">
    <property type="protein sequence ID" value="Zm00001eb309690_P001"/>
    <property type="gene ID" value="Zm00001eb309690"/>
</dbReference>
<reference evidence="2" key="3">
    <citation type="submission" date="2021-05" db="UniProtKB">
        <authorList>
            <consortium name="EnsemblPlants"/>
        </authorList>
    </citation>
    <scope>IDENTIFICATION</scope>
    <source>
        <strain evidence="2">cv. B73</strain>
    </source>
</reference>
<dbReference type="AlphaFoldDB" id="A0A804QA40"/>
<reference evidence="2" key="2">
    <citation type="submission" date="2019-07" db="EMBL/GenBank/DDBJ databases">
        <authorList>
            <person name="Seetharam A."/>
            <person name="Woodhouse M."/>
            <person name="Cannon E."/>
        </authorList>
    </citation>
    <scope>NUCLEOTIDE SEQUENCE [LARGE SCALE GENOMIC DNA]</scope>
    <source>
        <strain evidence="2">cv. B73</strain>
    </source>
</reference>
<proteinExistence type="predicted"/>
<organism evidence="2 3">
    <name type="scientific">Zea mays</name>
    <name type="common">Maize</name>
    <dbReference type="NCBI Taxonomy" id="4577"/>
    <lineage>
        <taxon>Eukaryota</taxon>
        <taxon>Viridiplantae</taxon>
        <taxon>Streptophyta</taxon>
        <taxon>Embryophyta</taxon>
        <taxon>Tracheophyta</taxon>
        <taxon>Spermatophyta</taxon>
        <taxon>Magnoliopsida</taxon>
        <taxon>Liliopsida</taxon>
        <taxon>Poales</taxon>
        <taxon>Poaceae</taxon>
        <taxon>PACMAD clade</taxon>
        <taxon>Panicoideae</taxon>
        <taxon>Andropogonodae</taxon>
        <taxon>Andropogoneae</taxon>
        <taxon>Tripsacinae</taxon>
        <taxon>Zea</taxon>
    </lineage>
</organism>
<dbReference type="InParanoid" id="A0A804QA40"/>